<name>A0A183MJ98_9TREM</name>
<sequence>MFVVTSMSDFSAFSWYIVGSRCFPALDLSDGHSDFFLRWWVDVYGKIGVCRFDVRWIHWSRPIQEFLEVFYPSVPLLLNFGDWLAFFVFDRSLWFTVFPC</sequence>
<gene>
    <name evidence="1" type="ORF">SMRZ_LOCUS16123</name>
</gene>
<keyword evidence="2" id="KW-1185">Reference proteome</keyword>
<evidence type="ECO:0000313" key="2">
    <source>
        <dbReference type="Proteomes" id="UP000277204"/>
    </source>
</evidence>
<organism evidence="1 2">
    <name type="scientific">Schistosoma margrebowiei</name>
    <dbReference type="NCBI Taxonomy" id="48269"/>
    <lineage>
        <taxon>Eukaryota</taxon>
        <taxon>Metazoa</taxon>
        <taxon>Spiralia</taxon>
        <taxon>Lophotrochozoa</taxon>
        <taxon>Platyhelminthes</taxon>
        <taxon>Trematoda</taxon>
        <taxon>Digenea</taxon>
        <taxon>Strigeidida</taxon>
        <taxon>Schistosomatoidea</taxon>
        <taxon>Schistosomatidae</taxon>
        <taxon>Schistosoma</taxon>
    </lineage>
</organism>
<dbReference type="AlphaFoldDB" id="A0A183MJ98"/>
<protein>
    <submittedName>
        <fullName evidence="1">Uncharacterized protein</fullName>
    </submittedName>
</protein>
<dbReference type="Proteomes" id="UP000277204">
    <property type="component" value="Unassembled WGS sequence"/>
</dbReference>
<reference evidence="1 2" key="1">
    <citation type="submission" date="2018-11" db="EMBL/GenBank/DDBJ databases">
        <authorList>
            <consortium name="Pathogen Informatics"/>
        </authorList>
    </citation>
    <scope>NUCLEOTIDE SEQUENCE [LARGE SCALE GENOMIC DNA]</scope>
    <source>
        <strain evidence="1 2">Zambia</strain>
    </source>
</reference>
<dbReference type="EMBL" id="UZAI01017066">
    <property type="protein sequence ID" value="VDP20021.1"/>
    <property type="molecule type" value="Genomic_DNA"/>
</dbReference>
<accession>A0A183MJ98</accession>
<evidence type="ECO:0000313" key="1">
    <source>
        <dbReference type="EMBL" id="VDP20021.1"/>
    </source>
</evidence>
<proteinExistence type="predicted"/>